<evidence type="ECO:0000313" key="1">
    <source>
        <dbReference type="EMBL" id="CAN65068.1"/>
    </source>
</evidence>
<protein>
    <submittedName>
        <fullName evidence="1">Uncharacterized protein</fullName>
    </submittedName>
</protein>
<proteinExistence type="predicted"/>
<dbReference type="EMBL" id="AM440929">
    <property type="protein sequence ID" value="CAN65068.1"/>
    <property type="molecule type" value="Genomic_DNA"/>
</dbReference>
<dbReference type="AlphaFoldDB" id="A5AZ49"/>
<name>A5AZ49_VITVI</name>
<dbReference type="OrthoDB" id="1752359at2759"/>
<gene>
    <name evidence="1" type="ORF">VITISV_026316</name>
</gene>
<sequence length="152" mass="17338">MSKRKGKKMKSSSSIEEFRAEFNIPMSIGLRFLEENDVTLDEDSPVEDELLLPKGYFEAGTLLTTCKRRTSFNTVRLIMSMVVLDHIKGLHISTRDVMYIYHAKRARISYEWYLSPRSGMGGFITGGPSTNKEVNWEIVVVSGHWEFGPSEP</sequence>
<reference evidence="1" key="1">
    <citation type="journal article" date="2007" name="PLoS ONE">
        <title>The first genome sequence of an elite grapevine cultivar (Pinot noir Vitis vinifera L.): coping with a highly heterozygous genome.</title>
        <authorList>
            <person name="Velasco R."/>
            <person name="Zharkikh A."/>
            <person name="Troggio M."/>
            <person name="Cartwright D.A."/>
            <person name="Cestaro A."/>
            <person name="Pruss D."/>
            <person name="Pindo M."/>
            <person name="FitzGerald L.M."/>
            <person name="Vezzulli S."/>
            <person name="Reid J."/>
            <person name="Malacarne G."/>
            <person name="Iliev D."/>
            <person name="Coppola G."/>
            <person name="Wardell B."/>
            <person name="Micheletti D."/>
            <person name="Macalma T."/>
            <person name="Facci M."/>
            <person name="Mitchell J.T."/>
            <person name="Perazzolli M."/>
            <person name="Eldredge G."/>
            <person name="Gatto P."/>
            <person name="Oyzerski R."/>
            <person name="Moretto M."/>
            <person name="Gutin N."/>
            <person name="Stefanini M."/>
            <person name="Chen Y."/>
            <person name="Segala C."/>
            <person name="Davenport C."/>
            <person name="Dematte L."/>
            <person name="Mraz A."/>
            <person name="Battilana J."/>
            <person name="Stormo K."/>
            <person name="Costa F."/>
            <person name="Tao Q."/>
            <person name="Si-Ammour A."/>
            <person name="Harkins T."/>
            <person name="Lackey A."/>
            <person name="Perbost C."/>
            <person name="Taillon B."/>
            <person name="Stella A."/>
            <person name="Solovyev V."/>
            <person name="Fawcett J.A."/>
            <person name="Sterck L."/>
            <person name="Vandepoele K."/>
            <person name="Grando S.M."/>
            <person name="Toppo S."/>
            <person name="Moser C."/>
            <person name="Lanchbury J."/>
            <person name="Bogden R."/>
            <person name="Skolnick M."/>
            <person name="Sgaramella V."/>
            <person name="Bhatnagar S.K."/>
            <person name="Fontana P."/>
            <person name="Gutin A."/>
            <person name="Van de Peer Y."/>
            <person name="Salamini F."/>
            <person name="Viola R."/>
        </authorList>
    </citation>
    <scope>NUCLEOTIDE SEQUENCE</scope>
</reference>
<accession>A5AZ49</accession>
<organism evidence="1">
    <name type="scientific">Vitis vinifera</name>
    <name type="common">Grape</name>
    <dbReference type="NCBI Taxonomy" id="29760"/>
    <lineage>
        <taxon>Eukaryota</taxon>
        <taxon>Viridiplantae</taxon>
        <taxon>Streptophyta</taxon>
        <taxon>Embryophyta</taxon>
        <taxon>Tracheophyta</taxon>
        <taxon>Spermatophyta</taxon>
        <taxon>Magnoliopsida</taxon>
        <taxon>eudicotyledons</taxon>
        <taxon>Gunneridae</taxon>
        <taxon>Pentapetalae</taxon>
        <taxon>rosids</taxon>
        <taxon>Vitales</taxon>
        <taxon>Vitaceae</taxon>
        <taxon>Viteae</taxon>
        <taxon>Vitis</taxon>
    </lineage>
</organism>